<reference evidence="7 8" key="2">
    <citation type="submission" date="2016-10" db="EMBL/GenBank/DDBJ databases">
        <authorList>
            <person name="Varghese N."/>
            <person name="Submissions S."/>
        </authorList>
    </citation>
    <scope>NUCLEOTIDE SEQUENCE [LARGE SCALE GENOMIC DNA]</scope>
    <source>
        <strain evidence="7 8">DSM 24802</strain>
    </source>
</reference>
<name>A0AAN4ZYF9_9RHOB</name>
<evidence type="ECO:0000313" key="6">
    <source>
        <dbReference type="EMBL" id="GHD98108.1"/>
    </source>
</evidence>
<protein>
    <submittedName>
        <fullName evidence="6 7">Flagellar hook-associated protein 3</fullName>
    </submittedName>
</protein>
<dbReference type="PANTHER" id="PTHR42792:SF1">
    <property type="entry name" value="FLAGELLAR HOOK-ASSOCIATED PROTEIN 3"/>
    <property type="match status" value="1"/>
</dbReference>
<keyword evidence="8" id="KW-1185">Reference proteome</keyword>
<dbReference type="NCBIfam" id="TIGR02550">
    <property type="entry name" value="flagell_flgL"/>
    <property type="match status" value="1"/>
</dbReference>
<keyword evidence="6" id="KW-0282">Flagellum</keyword>
<comment type="caution">
    <text evidence="6">The sequence shown here is derived from an EMBL/GenBank/DDBJ whole genome shotgun (WGS) entry which is preliminary data.</text>
</comment>
<keyword evidence="4" id="KW-0975">Bacterial flagellum</keyword>
<gene>
    <name evidence="6" type="primary">flgL</name>
    <name evidence="6" type="ORF">GCM10008024_00300</name>
    <name evidence="7" type="ORF">SAMN05444006_104187</name>
</gene>
<evidence type="ECO:0000313" key="8">
    <source>
        <dbReference type="Proteomes" id="UP000199541"/>
    </source>
</evidence>
<evidence type="ECO:0000313" key="9">
    <source>
        <dbReference type="Proteomes" id="UP000634647"/>
    </source>
</evidence>
<feature type="domain" description="Flagellin N-terminal" evidence="5">
    <location>
        <begin position="12"/>
        <end position="136"/>
    </location>
</feature>
<dbReference type="GO" id="GO:0005198">
    <property type="term" value="F:structural molecule activity"/>
    <property type="evidence" value="ECO:0007669"/>
    <property type="project" value="InterPro"/>
</dbReference>
<dbReference type="InterPro" id="IPR013384">
    <property type="entry name" value="Flagell_FlgL"/>
</dbReference>
<sequence length="406" mass="40797">MDNSFYSRAGQGFAGQEARIATLEQQLSTGSKVPTAGTDPAAYIGNQADQATVRRLDALNAGQVNLQQNLGTATMAMDQATSALDHIQSIALQAANGTTSNQDFQALSQQVGEGLQQILSLANTQGSNGNYVFAGTARQTQPFVTDAAGGVSYMGNDGTSAVEISPGVTVNAALSGDVFTNARSGNGFASVTASASNTGSGTVMATGVSDAAAAAAFQSGSTPVTLAFSSSANGAVSYTATSGSSTIGSGPVNTANGASTTITLDGVELTVAGQPKAGDSFTMAPSRPQSIFDLVKQIQTALASPGTTPAVRAQTRQLIGNSLATIVQYQHRLAGASAKAGVVLQATSAAATSNARASTSAKENASALVSANTPQVLSELQNRSSALQAAMKAFSVASQLNLFKYL</sequence>
<keyword evidence="6" id="KW-0966">Cell projection</keyword>
<keyword evidence="6" id="KW-0969">Cilium</keyword>
<dbReference type="Proteomes" id="UP000199541">
    <property type="component" value="Unassembled WGS sequence"/>
</dbReference>
<dbReference type="RefSeq" id="WP_035842899.1">
    <property type="nucleotide sequence ID" value="NZ_BNAB01000001.1"/>
</dbReference>
<dbReference type="InterPro" id="IPR001029">
    <property type="entry name" value="Flagellin_N"/>
</dbReference>
<dbReference type="Gene3D" id="1.20.1330.10">
    <property type="entry name" value="f41 fragment of flagellin, N-terminal domain"/>
    <property type="match status" value="1"/>
</dbReference>
<evidence type="ECO:0000256" key="1">
    <source>
        <dbReference type="ARBA" id="ARBA00004365"/>
    </source>
</evidence>
<evidence type="ECO:0000259" key="5">
    <source>
        <dbReference type="Pfam" id="PF00669"/>
    </source>
</evidence>
<evidence type="ECO:0000256" key="3">
    <source>
        <dbReference type="ARBA" id="ARBA00005709"/>
    </source>
</evidence>
<proteinExistence type="inferred from homology"/>
<evidence type="ECO:0000313" key="7">
    <source>
        <dbReference type="EMBL" id="SDW53744.1"/>
    </source>
</evidence>
<evidence type="ECO:0000256" key="4">
    <source>
        <dbReference type="ARBA" id="ARBA00023143"/>
    </source>
</evidence>
<evidence type="ECO:0000256" key="2">
    <source>
        <dbReference type="ARBA" id="ARBA00004613"/>
    </source>
</evidence>
<dbReference type="GO" id="GO:0009424">
    <property type="term" value="C:bacterial-type flagellum hook"/>
    <property type="evidence" value="ECO:0007669"/>
    <property type="project" value="InterPro"/>
</dbReference>
<reference evidence="6" key="3">
    <citation type="submission" date="2023-06" db="EMBL/GenBank/DDBJ databases">
        <authorList>
            <person name="Sun Q."/>
            <person name="Zhou Y."/>
        </authorList>
    </citation>
    <scope>NUCLEOTIDE SEQUENCE</scope>
    <source>
        <strain evidence="6">CGMCC 1.10859</strain>
    </source>
</reference>
<dbReference type="AlphaFoldDB" id="A0AAN4ZYF9"/>
<comment type="subcellular location">
    <subcellularLocation>
        <location evidence="1">Bacterial flagellum</location>
    </subcellularLocation>
    <subcellularLocation>
        <location evidence="2">Secreted</location>
    </subcellularLocation>
</comment>
<accession>A0AAN4ZYF9</accession>
<dbReference type="Proteomes" id="UP000634647">
    <property type="component" value="Unassembled WGS sequence"/>
</dbReference>
<dbReference type="InterPro" id="IPR001492">
    <property type="entry name" value="Flagellin"/>
</dbReference>
<organism evidence="6 9">
    <name type="scientific">Allgaiera indica</name>
    <dbReference type="NCBI Taxonomy" id="765699"/>
    <lineage>
        <taxon>Bacteria</taxon>
        <taxon>Pseudomonadati</taxon>
        <taxon>Pseudomonadota</taxon>
        <taxon>Alphaproteobacteria</taxon>
        <taxon>Rhodobacterales</taxon>
        <taxon>Paracoccaceae</taxon>
        <taxon>Allgaiera</taxon>
    </lineage>
</organism>
<reference evidence="6" key="1">
    <citation type="journal article" date="2014" name="Int. J. Syst. Evol. Microbiol.">
        <title>Complete genome sequence of Corynebacterium casei LMG S-19264T (=DSM 44701T), isolated from a smear-ripened cheese.</title>
        <authorList>
            <consortium name="US DOE Joint Genome Institute (JGI-PGF)"/>
            <person name="Walter F."/>
            <person name="Albersmeier A."/>
            <person name="Kalinowski J."/>
            <person name="Ruckert C."/>
        </authorList>
    </citation>
    <scope>NUCLEOTIDE SEQUENCE</scope>
    <source>
        <strain evidence="6">CGMCC 1.10859</strain>
    </source>
</reference>
<dbReference type="SUPFAM" id="SSF64518">
    <property type="entry name" value="Phase 1 flagellin"/>
    <property type="match status" value="1"/>
</dbReference>
<dbReference type="Pfam" id="PF00669">
    <property type="entry name" value="Flagellin_N"/>
    <property type="match status" value="1"/>
</dbReference>
<dbReference type="EMBL" id="FNOB01000004">
    <property type="protein sequence ID" value="SDW53744.1"/>
    <property type="molecule type" value="Genomic_DNA"/>
</dbReference>
<comment type="similarity">
    <text evidence="3">Belongs to the bacterial flagellin family.</text>
</comment>
<dbReference type="EMBL" id="BNAB01000001">
    <property type="protein sequence ID" value="GHD98108.1"/>
    <property type="molecule type" value="Genomic_DNA"/>
</dbReference>
<dbReference type="GO" id="GO:0005576">
    <property type="term" value="C:extracellular region"/>
    <property type="evidence" value="ECO:0007669"/>
    <property type="project" value="UniProtKB-SubCell"/>
</dbReference>
<dbReference type="PANTHER" id="PTHR42792">
    <property type="entry name" value="FLAGELLIN"/>
    <property type="match status" value="1"/>
</dbReference>
<dbReference type="GO" id="GO:0071973">
    <property type="term" value="P:bacterial-type flagellum-dependent cell motility"/>
    <property type="evidence" value="ECO:0007669"/>
    <property type="project" value="InterPro"/>
</dbReference>